<feature type="domain" description="PTS EIIA type-4" evidence="5">
    <location>
        <begin position="488"/>
        <end position="619"/>
    </location>
</feature>
<dbReference type="PANTHER" id="PTHR32071">
    <property type="entry name" value="TRANSCRIPTIONAL REGULATORY PROTEIN"/>
    <property type="match status" value="1"/>
</dbReference>
<evidence type="ECO:0000256" key="2">
    <source>
        <dbReference type="ARBA" id="ARBA00022741"/>
    </source>
</evidence>
<dbReference type="PANTHER" id="PTHR32071:SF38">
    <property type="entry name" value="PSP OPERON TRANSCRIPTIONAL ACTIVATOR"/>
    <property type="match status" value="1"/>
</dbReference>
<proteinExistence type="predicted"/>
<dbReference type="InterPro" id="IPR036662">
    <property type="entry name" value="PTS_EIIA_man-typ_sf"/>
</dbReference>
<dbReference type="InterPro" id="IPR036390">
    <property type="entry name" value="WH_DNA-bd_sf"/>
</dbReference>
<dbReference type="PROSITE" id="PS51096">
    <property type="entry name" value="PTS_EIIA_TYPE_4"/>
    <property type="match status" value="1"/>
</dbReference>
<dbReference type="RefSeq" id="WP_317696771.1">
    <property type="nucleotide sequence ID" value="NZ_AP026801.1"/>
</dbReference>
<dbReference type="InterPro" id="IPR036388">
    <property type="entry name" value="WH-like_DNA-bd_sf"/>
</dbReference>
<accession>A0AAU9CZM9</accession>
<dbReference type="Gene3D" id="1.10.10.10">
    <property type="entry name" value="Winged helix-like DNA-binding domain superfamily/Winged helix DNA-binding domain"/>
    <property type="match status" value="1"/>
</dbReference>
<dbReference type="InterPro" id="IPR011608">
    <property type="entry name" value="PRD"/>
</dbReference>
<dbReference type="GO" id="GO:0006355">
    <property type="term" value="P:regulation of DNA-templated transcription"/>
    <property type="evidence" value="ECO:0007669"/>
    <property type="project" value="InterPro"/>
</dbReference>
<keyword evidence="2" id="KW-0547">Nucleotide-binding</keyword>
<keyword evidence="8" id="KW-1185">Reference proteome</keyword>
<feature type="domain" description="Sigma-54 factor interaction" evidence="4">
    <location>
        <begin position="71"/>
        <end position="293"/>
    </location>
</feature>
<feature type="domain" description="PRD" evidence="6">
    <location>
        <begin position="745"/>
        <end position="847"/>
    </location>
</feature>
<dbReference type="Gene3D" id="3.40.50.510">
    <property type="entry name" value="Phosphotransferase system, mannose-type IIA component"/>
    <property type="match status" value="1"/>
</dbReference>
<evidence type="ECO:0000259" key="6">
    <source>
        <dbReference type="PROSITE" id="PS51372"/>
    </source>
</evidence>
<evidence type="ECO:0000256" key="3">
    <source>
        <dbReference type="ARBA" id="ARBA00022840"/>
    </source>
</evidence>
<dbReference type="Gene3D" id="1.10.1790.10">
    <property type="entry name" value="PRD domain"/>
    <property type="match status" value="1"/>
</dbReference>
<dbReference type="InterPro" id="IPR027417">
    <property type="entry name" value="P-loop_NTPase"/>
</dbReference>
<evidence type="ECO:0000313" key="7">
    <source>
        <dbReference type="EMBL" id="BDR55460.1"/>
    </source>
</evidence>
<evidence type="ECO:0000259" key="5">
    <source>
        <dbReference type="PROSITE" id="PS51096"/>
    </source>
</evidence>
<gene>
    <name evidence="7" type="ORF">KIMC2_00220</name>
</gene>
<protein>
    <submittedName>
        <fullName evidence="7">Transcriptional regulator</fullName>
    </submittedName>
</protein>
<sequence>MKSIDKIYNIFINNFHDQKVTTIEVAKAAGLSRGVVSSYLSSLYSQGKVTKTHSRPVFWQIVKPKSSFDELIGAKGSLADVIIHCKESLSYPDNDLPLIITGNNGTGKKLLAQKMYEEALTRKVITKTDPFIKINASDYVSNQRNFIKLFQKSKKCSKFDNILSTKSLFPNNKGILFIHEAQKLSQNNQQLLLNLIKSAIRDIKCQVRFIISITGFEDCLLLNKKIGLQIKLPDFLDRYFFERLSLVLNFFYLEAQKIKHPIIINTKIVKQLTMYDHPDNIAALENKIKLLLAKSYVNLLPKEEIYIGLPNKLNIKISSSQNDLNIELSNLINSFMQLKPSVSRIMDDLIHSIKLDQQLSEQNFIVMKLLHLINISESPKTLDLINDHLKIKIQTELTEKYGLSLPENKDFWNRCSLCTAFIVIYNKSSIFRENNTIKNTLQNKYPRSIYLFEKIFEDLFKTSKLNDCHFLLFFILMTPIVNKIEGIKYNCILLAHGQGIASNIQKVVNSLCGNYIFESFDMQLDTSIKQISSSVKQYLEKQNNYVKGTIILFDMGSLSQIFNEIKKYSHKRLIVINNLTTAMALDTGLRVQRNDSFKEIALESQHYGETTGSQYYEGLADHPHIIISCMSGIGLSTEIKDVFKSTLSDQLEIITIDYKELINILKNNNQSFFANTILILTTTNINSDLSLNIMNIYDVFDRDASIKLKKILKESGETQKNVKLLIEQLLHLFSVEGIKTRLQFLNPDIIIEEAQNAVAHYESYYNLSLNSKLKLNLYMHISLMVERMILRKGRYDDPSYTIDNDSKTKEFFSISKDIFKSIQDKFNVKITNFEISLIYQLLKDCLN</sequence>
<dbReference type="Gene3D" id="3.40.50.300">
    <property type="entry name" value="P-loop containing nucleotide triphosphate hydrolases"/>
    <property type="match status" value="1"/>
</dbReference>
<dbReference type="GO" id="GO:0016740">
    <property type="term" value="F:transferase activity"/>
    <property type="evidence" value="ECO:0007669"/>
    <property type="project" value="UniProtKB-KW"/>
</dbReference>
<dbReference type="InterPro" id="IPR036634">
    <property type="entry name" value="PRD_sf"/>
</dbReference>
<evidence type="ECO:0000259" key="4">
    <source>
        <dbReference type="PROSITE" id="PS50045"/>
    </source>
</evidence>
<dbReference type="Pfam" id="PF00158">
    <property type="entry name" value="Sigma54_activat"/>
    <property type="match status" value="1"/>
</dbReference>
<dbReference type="AlphaFoldDB" id="A0AAU9CZM9"/>
<evidence type="ECO:0000256" key="1">
    <source>
        <dbReference type="ARBA" id="ARBA00022679"/>
    </source>
</evidence>
<dbReference type="EMBL" id="AP026801">
    <property type="protein sequence ID" value="BDR55460.1"/>
    <property type="molecule type" value="Genomic_DNA"/>
</dbReference>
<dbReference type="SUPFAM" id="SSF52540">
    <property type="entry name" value="P-loop containing nucleoside triphosphate hydrolases"/>
    <property type="match status" value="1"/>
</dbReference>
<dbReference type="KEGG" id="xak:KIMC2_00220"/>
<dbReference type="SUPFAM" id="SSF63520">
    <property type="entry name" value="PTS-regulatory domain, PRD"/>
    <property type="match status" value="1"/>
</dbReference>
<dbReference type="InterPro" id="IPR002078">
    <property type="entry name" value="Sigma_54_int"/>
</dbReference>
<keyword evidence="1" id="KW-0808">Transferase</keyword>
<dbReference type="PROSITE" id="PS50045">
    <property type="entry name" value="SIGMA54_INTERACT_4"/>
    <property type="match status" value="1"/>
</dbReference>
<evidence type="ECO:0000313" key="8">
    <source>
        <dbReference type="Proteomes" id="UP001321804"/>
    </source>
</evidence>
<dbReference type="PROSITE" id="PS51372">
    <property type="entry name" value="PRD_2"/>
    <property type="match status" value="1"/>
</dbReference>
<dbReference type="SUPFAM" id="SSF46785">
    <property type="entry name" value="Winged helix' DNA-binding domain"/>
    <property type="match status" value="1"/>
</dbReference>
<dbReference type="GO" id="GO:0016020">
    <property type="term" value="C:membrane"/>
    <property type="evidence" value="ECO:0007669"/>
    <property type="project" value="InterPro"/>
</dbReference>
<name>A0AAU9CZM9_9LACO</name>
<dbReference type="Pfam" id="PF00874">
    <property type="entry name" value="PRD"/>
    <property type="match status" value="1"/>
</dbReference>
<reference evidence="7 8" key="1">
    <citation type="journal article" date="2023" name="Microbiol. Spectr.">
        <title>Symbiosis of Carpenter Bees with Uncharacterized Lactic Acid Bacteria Showing NAD Auxotrophy.</title>
        <authorList>
            <person name="Kawasaki S."/>
            <person name="Ozawa K."/>
            <person name="Mori T."/>
            <person name="Yamamoto A."/>
            <person name="Ito M."/>
            <person name="Ohkuma M."/>
            <person name="Sakamoto M."/>
            <person name="Matsutani M."/>
        </authorList>
    </citation>
    <scope>NUCLEOTIDE SEQUENCE [LARGE SCALE GENOMIC DNA]</scope>
    <source>
        <strain evidence="7 8">KimC2</strain>
    </source>
</reference>
<dbReference type="GO" id="GO:0009401">
    <property type="term" value="P:phosphoenolpyruvate-dependent sugar phosphotransferase system"/>
    <property type="evidence" value="ECO:0007669"/>
    <property type="project" value="InterPro"/>
</dbReference>
<dbReference type="Proteomes" id="UP001321804">
    <property type="component" value="Chromosome"/>
</dbReference>
<dbReference type="InterPro" id="IPR004701">
    <property type="entry name" value="PTS_EIIA_man-typ"/>
</dbReference>
<dbReference type="SUPFAM" id="SSF53062">
    <property type="entry name" value="PTS system fructose IIA component-like"/>
    <property type="match status" value="1"/>
</dbReference>
<organism evidence="7 8">
    <name type="scientific">Xylocopilactobacillus apis</name>
    <dbReference type="NCBI Taxonomy" id="2932183"/>
    <lineage>
        <taxon>Bacteria</taxon>
        <taxon>Bacillati</taxon>
        <taxon>Bacillota</taxon>
        <taxon>Bacilli</taxon>
        <taxon>Lactobacillales</taxon>
        <taxon>Lactobacillaceae</taxon>
        <taxon>Xylocopilactobacillus</taxon>
    </lineage>
</organism>
<keyword evidence="3" id="KW-0067">ATP-binding</keyword>
<dbReference type="GO" id="GO:0005524">
    <property type="term" value="F:ATP binding"/>
    <property type="evidence" value="ECO:0007669"/>
    <property type="project" value="UniProtKB-KW"/>
</dbReference>